<feature type="compositionally biased region" description="Polar residues" evidence="1">
    <location>
        <begin position="250"/>
        <end position="259"/>
    </location>
</feature>
<feature type="chain" id="PRO_5006901699" evidence="3">
    <location>
        <begin position="19"/>
        <end position="301"/>
    </location>
</feature>
<dbReference type="EMBL" id="LATX01002090">
    <property type="protein sequence ID" value="KTB34356.1"/>
    <property type="molecule type" value="Genomic_DNA"/>
</dbReference>
<evidence type="ECO:0000256" key="2">
    <source>
        <dbReference type="SAM" id="Phobius"/>
    </source>
</evidence>
<evidence type="ECO:0000313" key="5">
    <source>
        <dbReference type="Proteomes" id="UP000054988"/>
    </source>
</evidence>
<keyword evidence="2" id="KW-0812">Transmembrane</keyword>
<evidence type="ECO:0000313" key="4">
    <source>
        <dbReference type="EMBL" id="KTB34356.1"/>
    </source>
</evidence>
<sequence>MIYLYVFIFLISIIGVHSFSLEVPSSVIVTDQFPVRWTWLTSEPDRVVIVLYDTSKVADCDVNGTPKREQSFTVLNIQDRIGSIGFYAGHAGTFQTCAFSYNATSGTTPVNSLLANIGSSSTFTASVLATTVTQSASSVPGSSGSQAPSIAGPVIGGVIGGVLALSLLTAFILYRFCHYRVIRLPADPPPLPLAAQSTSHHHQTQPSLANVHPGVSPFPQSAYTSPRSSNTNLPSAGYEMSKGRARYAINGTTSSASSSRQHRTMPSGDGSWGQTAGSSQSAPSEAADTPPAYSPDRPVKN</sequence>
<gene>
    <name evidence="4" type="ORF">WG66_13094</name>
</gene>
<proteinExistence type="predicted"/>
<dbReference type="Proteomes" id="UP000054988">
    <property type="component" value="Unassembled WGS sequence"/>
</dbReference>
<comment type="caution">
    <text evidence="4">The sequence shown here is derived from an EMBL/GenBank/DDBJ whole genome shotgun (WGS) entry which is preliminary data.</text>
</comment>
<organism evidence="4 5">
    <name type="scientific">Moniliophthora roreri</name>
    <name type="common">Frosty pod rot fungus</name>
    <name type="synonym">Monilia roreri</name>
    <dbReference type="NCBI Taxonomy" id="221103"/>
    <lineage>
        <taxon>Eukaryota</taxon>
        <taxon>Fungi</taxon>
        <taxon>Dikarya</taxon>
        <taxon>Basidiomycota</taxon>
        <taxon>Agaricomycotina</taxon>
        <taxon>Agaricomycetes</taxon>
        <taxon>Agaricomycetidae</taxon>
        <taxon>Agaricales</taxon>
        <taxon>Marasmiineae</taxon>
        <taxon>Marasmiaceae</taxon>
        <taxon>Moniliophthora</taxon>
    </lineage>
</organism>
<accession>A0A0W0FDQ5</accession>
<feature type="compositionally biased region" description="Polar residues" evidence="1">
    <location>
        <begin position="272"/>
        <end position="283"/>
    </location>
</feature>
<keyword evidence="3" id="KW-0732">Signal</keyword>
<feature type="signal peptide" evidence="3">
    <location>
        <begin position="1"/>
        <end position="18"/>
    </location>
</feature>
<dbReference type="AlphaFoldDB" id="A0A0W0FDQ5"/>
<reference evidence="4 5" key="1">
    <citation type="submission" date="2015-12" db="EMBL/GenBank/DDBJ databases">
        <title>Draft genome sequence of Moniliophthora roreri, the causal agent of frosty pod rot of cacao.</title>
        <authorList>
            <person name="Aime M.C."/>
            <person name="Diaz-Valderrama J.R."/>
            <person name="Kijpornyongpan T."/>
            <person name="Phillips-Mora W."/>
        </authorList>
    </citation>
    <scope>NUCLEOTIDE SEQUENCE [LARGE SCALE GENOMIC DNA]</scope>
    <source>
        <strain evidence="4 5">MCA 2952</strain>
    </source>
</reference>
<protein>
    <submittedName>
        <fullName evidence="4">Uncharacterized protein</fullName>
    </submittedName>
</protein>
<evidence type="ECO:0000256" key="1">
    <source>
        <dbReference type="SAM" id="MobiDB-lite"/>
    </source>
</evidence>
<feature type="region of interest" description="Disordered" evidence="1">
    <location>
        <begin position="193"/>
        <end position="301"/>
    </location>
</feature>
<feature type="transmembrane region" description="Helical" evidence="2">
    <location>
        <begin position="150"/>
        <end position="174"/>
    </location>
</feature>
<evidence type="ECO:0000256" key="3">
    <source>
        <dbReference type="SAM" id="SignalP"/>
    </source>
</evidence>
<keyword evidence="2" id="KW-1133">Transmembrane helix</keyword>
<name>A0A0W0FDQ5_MONRR</name>
<feature type="compositionally biased region" description="Polar residues" evidence="1">
    <location>
        <begin position="218"/>
        <end position="234"/>
    </location>
</feature>
<keyword evidence="2" id="KW-0472">Membrane</keyword>